<evidence type="ECO:0000313" key="2">
    <source>
        <dbReference type="Proteomes" id="UP000004416"/>
    </source>
</evidence>
<dbReference type="Proteomes" id="UP000004416">
    <property type="component" value="Unassembled WGS sequence"/>
</dbReference>
<accession>G9XL35</accession>
<name>G9XL35_DESHA</name>
<gene>
    <name evidence="1" type="ORF">HMPREF0322_01669</name>
</gene>
<dbReference type="HOGENOM" id="CLU_3250456_0_0_9"/>
<dbReference type="EMBL" id="AFZX01000040">
    <property type="protein sequence ID" value="EHL07552.1"/>
    <property type="molecule type" value="Genomic_DNA"/>
</dbReference>
<evidence type="ECO:0000313" key="1">
    <source>
        <dbReference type="EMBL" id="EHL07552.1"/>
    </source>
</evidence>
<comment type="caution">
    <text evidence="1">The sequence shown here is derived from an EMBL/GenBank/DDBJ whole genome shotgun (WGS) entry which is preliminary data.</text>
</comment>
<sequence>MDYERFDDDLTNKFDLKLKVFLKRKSFSTEKPLSFYIALSFC</sequence>
<dbReference type="AlphaFoldDB" id="G9XL35"/>
<organism evidence="1 2">
    <name type="scientific">Desulfitobacterium hafniense DP7</name>
    <dbReference type="NCBI Taxonomy" id="537010"/>
    <lineage>
        <taxon>Bacteria</taxon>
        <taxon>Bacillati</taxon>
        <taxon>Bacillota</taxon>
        <taxon>Clostridia</taxon>
        <taxon>Eubacteriales</taxon>
        <taxon>Desulfitobacteriaceae</taxon>
        <taxon>Desulfitobacterium</taxon>
    </lineage>
</organism>
<protein>
    <submittedName>
        <fullName evidence="1">Uncharacterized protein</fullName>
    </submittedName>
</protein>
<reference evidence="1 2" key="1">
    <citation type="submission" date="2011-08" db="EMBL/GenBank/DDBJ databases">
        <authorList>
            <person name="Weinstock G."/>
            <person name="Sodergren E."/>
            <person name="Clifton S."/>
            <person name="Fulton L."/>
            <person name="Fulton B."/>
            <person name="Courtney L."/>
            <person name="Fronick C."/>
            <person name="Harrison M."/>
            <person name="Strong C."/>
            <person name="Farmer C."/>
            <person name="Delahaunty K."/>
            <person name="Markovic C."/>
            <person name="Hall O."/>
            <person name="Minx P."/>
            <person name="Tomlinson C."/>
            <person name="Mitreva M."/>
            <person name="Hou S."/>
            <person name="Chen J."/>
            <person name="Wollam A."/>
            <person name="Pepin K.H."/>
            <person name="Johnson M."/>
            <person name="Bhonagiri V."/>
            <person name="Zhang X."/>
            <person name="Suruliraj S."/>
            <person name="Warren W."/>
            <person name="Chinwalla A."/>
            <person name="Mardis E.R."/>
            <person name="Wilson R.K."/>
        </authorList>
    </citation>
    <scope>NUCLEOTIDE SEQUENCE [LARGE SCALE GENOMIC DNA]</scope>
    <source>
        <strain evidence="1 2">DP7</strain>
    </source>
</reference>
<proteinExistence type="predicted"/>